<keyword evidence="5" id="KW-0269">Exonuclease</keyword>
<keyword evidence="2" id="KW-0540">Nuclease</keyword>
<accession>A0ABR0D2Y0</accession>
<evidence type="ECO:0000256" key="8">
    <source>
        <dbReference type="ARBA" id="ARBA00040531"/>
    </source>
</evidence>
<keyword evidence="13" id="KW-1185">Reference proteome</keyword>
<dbReference type="InterPro" id="IPR012337">
    <property type="entry name" value="RNaseH-like_sf"/>
</dbReference>
<dbReference type="EMBL" id="JAYDYQ010002534">
    <property type="protein sequence ID" value="KAK4483340.1"/>
    <property type="molecule type" value="Genomic_DNA"/>
</dbReference>
<evidence type="ECO:0000313" key="13">
    <source>
        <dbReference type="Proteomes" id="UP001291926"/>
    </source>
</evidence>
<dbReference type="InterPro" id="IPR036397">
    <property type="entry name" value="RNaseH_sf"/>
</dbReference>
<dbReference type="InterPro" id="IPR051132">
    <property type="entry name" value="3-5_Exonuclease_domain"/>
</dbReference>
<evidence type="ECO:0000256" key="9">
    <source>
        <dbReference type="ARBA" id="ARBA00042761"/>
    </source>
</evidence>
<sequence length="149" mass="16503">MFPVVFMELICAGVAPGKAAVMQICGDNNRCHVLHIIHSGIPKNLQCLLEDPSSMKVGVCIANDATKVLQDHNVSINSLGELSDLANQKLGGDLKKWSLSTLTEMIICKQLPKPNKIRLGNWEVEVLSKEQLNYAATDAYVSWYLYQVF</sequence>
<dbReference type="SUPFAM" id="SSF53098">
    <property type="entry name" value="Ribonuclease H-like"/>
    <property type="match status" value="1"/>
</dbReference>
<feature type="chain" id="PRO_5046931079" description="3'-5' exonuclease" evidence="10">
    <location>
        <begin position="20"/>
        <end position="149"/>
    </location>
</feature>
<proteinExistence type="predicted"/>
<feature type="domain" description="3'-5' exonuclease" evidence="11">
    <location>
        <begin position="17"/>
        <end position="147"/>
    </location>
</feature>
<evidence type="ECO:0000256" key="2">
    <source>
        <dbReference type="ARBA" id="ARBA00022722"/>
    </source>
</evidence>
<gene>
    <name evidence="12" type="ORF">RD792_010526</name>
</gene>
<evidence type="ECO:0000313" key="12">
    <source>
        <dbReference type="EMBL" id="KAK4483340.1"/>
    </source>
</evidence>
<keyword evidence="10" id="KW-0732">Signal</keyword>
<evidence type="ECO:0000256" key="7">
    <source>
        <dbReference type="ARBA" id="ARBA00023242"/>
    </source>
</evidence>
<name>A0ABR0D2Y0_9LAMI</name>
<evidence type="ECO:0000256" key="1">
    <source>
        <dbReference type="ARBA" id="ARBA00004123"/>
    </source>
</evidence>
<evidence type="ECO:0000256" key="3">
    <source>
        <dbReference type="ARBA" id="ARBA00022723"/>
    </source>
</evidence>
<dbReference type="Gene3D" id="3.30.420.10">
    <property type="entry name" value="Ribonuclease H-like superfamily/Ribonuclease H"/>
    <property type="match status" value="1"/>
</dbReference>
<evidence type="ECO:0000256" key="5">
    <source>
        <dbReference type="ARBA" id="ARBA00022839"/>
    </source>
</evidence>
<keyword evidence="7" id="KW-0539">Nucleus</keyword>
<keyword evidence="3" id="KW-0479">Metal-binding</keyword>
<keyword evidence="6" id="KW-0460">Magnesium</keyword>
<dbReference type="Pfam" id="PF01612">
    <property type="entry name" value="DNA_pol_A_exo1"/>
    <property type="match status" value="1"/>
</dbReference>
<keyword evidence="4" id="KW-0378">Hydrolase</keyword>
<dbReference type="Proteomes" id="UP001291926">
    <property type="component" value="Unassembled WGS sequence"/>
</dbReference>
<protein>
    <recommendedName>
        <fullName evidence="8">3'-5' exonuclease</fullName>
    </recommendedName>
    <alternativeName>
        <fullName evidence="9">Werner Syndrome-like exonuclease</fullName>
    </alternativeName>
</protein>
<evidence type="ECO:0000256" key="4">
    <source>
        <dbReference type="ARBA" id="ARBA00022801"/>
    </source>
</evidence>
<dbReference type="PANTHER" id="PTHR13620">
    <property type="entry name" value="3-5 EXONUCLEASE"/>
    <property type="match status" value="1"/>
</dbReference>
<feature type="signal peptide" evidence="10">
    <location>
        <begin position="1"/>
        <end position="19"/>
    </location>
</feature>
<comment type="caution">
    <text evidence="12">The sequence shown here is derived from an EMBL/GenBank/DDBJ whole genome shotgun (WGS) entry which is preliminary data.</text>
</comment>
<dbReference type="InterPro" id="IPR002562">
    <property type="entry name" value="3'-5'_exonuclease_dom"/>
</dbReference>
<reference evidence="12 13" key="1">
    <citation type="journal article" date="2023" name="bioRxiv">
        <title>Genome report: Whole genome sequence and annotation of Penstemon davidsonii.</title>
        <authorList>
            <person name="Ostevik K.L."/>
            <person name="Alabady M."/>
            <person name="Zhang M."/>
            <person name="Rausher M.D."/>
        </authorList>
    </citation>
    <scope>NUCLEOTIDE SEQUENCE [LARGE SCALE GENOMIC DNA]</scope>
    <source>
        <strain evidence="12">DNT005</strain>
        <tissue evidence="12">Whole leaf</tissue>
    </source>
</reference>
<dbReference type="CDD" id="cd06141">
    <property type="entry name" value="WRN_exo"/>
    <property type="match status" value="1"/>
</dbReference>
<evidence type="ECO:0000256" key="10">
    <source>
        <dbReference type="SAM" id="SignalP"/>
    </source>
</evidence>
<evidence type="ECO:0000259" key="11">
    <source>
        <dbReference type="Pfam" id="PF01612"/>
    </source>
</evidence>
<comment type="subcellular location">
    <subcellularLocation>
        <location evidence="1">Nucleus</location>
    </subcellularLocation>
</comment>
<organism evidence="12 13">
    <name type="scientific">Penstemon davidsonii</name>
    <dbReference type="NCBI Taxonomy" id="160366"/>
    <lineage>
        <taxon>Eukaryota</taxon>
        <taxon>Viridiplantae</taxon>
        <taxon>Streptophyta</taxon>
        <taxon>Embryophyta</taxon>
        <taxon>Tracheophyta</taxon>
        <taxon>Spermatophyta</taxon>
        <taxon>Magnoliopsida</taxon>
        <taxon>eudicotyledons</taxon>
        <taxon>Gunneridae</taxon>
        <taxon>Pentapetalae</taxon>
        <taxon>asterids</taxon>
        <taxon>lamiids</taxon>
        <taxon>Lamiales</taxon>
        <taxon>Plantaginaceae</taxon>
        <taxon>Cheloneae</taxon>
        <taxon>Penstemon</taxon>
    </lineage>
</organism>
<evidence type="ECO:0000256" key="6">
    <source>
        <dbReference type="ARBA" id="ARBA00022842"/>
    </source>
</evidence>
<dbReference type="PANTHER" id="PTHR13620:SF109">
    <property type="entry name" value="3'-5' EXONUCLEASE"/>
    <property type="match status" value="1"/>
</dbReference>